<dbReference type="Gene3D" id="1.10.443.10">
    <property type="entry name" value="Intergrase catalytic core"/>
    <property type="match status" value="1"/>
</dbReference>
<proteinExistence type="predicted"/>
<evidence type="ECO:0000259" key="3">
    <source>
        <dbReference type="Pfam" id="PF00589"/>
    </source>
</evidence>
<evidence type="ECO:0000313" key="5">
    <source>
        <dbReference type="Proteomes" id="UP001287445"/>
    </source>
</evidence>
<dbReference type="GO" id="GO:0006310">
    <property type="term" value="P:DNA recombination"/>
    <property type="evidence" value="ECO:0007669"/>
    <property type="project" value="UniProtKB-KW"/>
</dbReference>
<dbReference type="InterPro" id="IPR002104">
    <property type="entry name" value="Integrase_catalytic"/>
</dbReference>
<dbReference type="Pfam" id="PF00589">
    <property type="entry name" value="Phage_integrase"/>
    <property type="match status" value="1"/>
</dbReference>
<organism evidence="4 5">
    <name type="scientific">Delftia acidovorans</name>
    <name type="common">Pseudomonas acidovorans</name>
    <name type="synonym">Comamonas acidovorans</name>
    <dbReference type="NCBI Taxonomy" id="80866"/>
    <lineage>
        <taxon>Bacteria</taxon>
        <taxon>Pseudomonadati</taxon>
        <taxon>Pseudomonadota</taxon>
        <taxon>Betaproteobacteria</taxon>
        <taxon>Burkholderiales</taxon>
        <taxon>Comamonadaceae</taxon>
        <taxon>Delftia</taxon>
    </lineage>
</organism>
<dbReference type="GO" id="GO:0003677">
    <property type="term" value="F:DNA binding"/>
    <property type="evidence" value="ECO:0007669"/>
    <property type="project" value="UniProtKB-KW"/>
</dbReference>
<feature type="domain" description="Tyr recombinase" evidence="3">
    <location>
        <begin position="173"/>
        <end position="344"/>
    </location>
</feature>
<dbReference type="InterPro" id="IPR010998">
    <property type="entry name" value="Integrase_recombinase_N"/>
</dbReference>
<sequence>MAARPRDRSRRDWPAGLREPRPGYFTWRNPATGKDLAIGRVSIAQAKREANEALAFVLSDKPALLERIQGKDNTIADLLDKMPASPVYNTAKSNRSLDKKIREGLGQIACGGLSVAHCAKFIEDEADAGRKRSAQALRSRLHAVCSRGRALGWIDENPVEPTSKPVAKTARSRLTLDQFRLILDKAPEIAPWLPGAMLVALISGMDRDTVSKLERKAIGKEFLTINRAKTGIWLEIPLSLRMDAMGMTLLDALSACRSNVVSKYMVHHRKTYRAGVEAGSPVFVDRISKAFTEARDIAGITGENAPTFHEIRSLSKRTYMAQGNVDTKALLGHKSESAAAIYADPRGIEPVRVKVS</sequence>
<evidence type="ECO:0000313" key="4">
    <source>
        <dbReference type="EMBL" id="MDX4958202.1"/>
    </source>
</evidence>
<dbReference type="AlphaFoldDB" id="A0AAJ2VE27"/>
<keyword evidence="2" id="KW-0233">DNA recombination</keyword>
<evidence type="ECO:0000256" key="2">
    <source>
        <dbReference type="ARBA" id="ARBA00023172"/>
    </source>
</evidence>
<dbReference type="GO" id="GO:0015074">
    <property type="term" value="P:DNA integration"/>
    <property type="evidence" value="ECO:0007669"/>
    <property type="project" value="InterPro"/>
</dbReference>
<comment type="caution">
    <text evidence="4">The sequence shown here is derived from an EMBL/GenBank/DDBJ whole genome shotgun (WGS) entry which is preliminary data.</text>
</comment>
<dbReference type="EMBL" id="JAWWMZ010000028">
    <property type="protein sequence ID" value="MDX4958202.1"/>
    <property type="molecule type" value="Genomic_DNA"/>
</dbReference>
<dbReference type="InterPro" id="IPR011010">
    <property type="entry name" value="DNA_brk_join_enz"/>
</dbReference>
<dbReference type="Gene3D" id="3.30.160.60">
    <property type="entry name" value="Classic Zinc Finger"/>
    <property type="match status" value="1"/>
</dbReference>
<dbReference type="Proteomes" id="UP001287445">
    <property type="component" value="Unassembled WGS sequence"/>
</dbReference>
<dbReference type="SUPFAM" id="SSF56349">
    <property type="entry name" value="DNA breaking-rejoining enzymes"/>
    <property type="match status" value="1"/>
</dbReference>
<name>A0AAJ2VE27_DELAC</name>
<accession>A0AAJ2VE27</accession>
<dbReference type="RefSeq" id="WP_319077213.1">
    <property type="nucleotide sequence ID" value="NZ_JAWWMZ010000028.1"/>
</dbReference>
<evidence type="ECO:0000256" key="1">
    <source>
        <dbReference type="ARBA" id="ARBA00023125"/>
    </source>
</evidence>
<protein>
    <submittedName>
        <fullName evidence="4">Phage integrase Arm DNA-binding domain-containing protein</fullName>
    </submittedName>
</protein>
<reference evidence="4" key="1">
    <citation type="submission" date="2023-11" db="EMBL/GenBank/DDBJ databases">
        <title>Identification and selenium tolerance of Delftia acidovorans R3-25.</title>
        <authorList>
            <person name="Zhang S."/>
            <person name="Liu Y."/>
            <person name="Guo Y."/>
        </authorList>
    </citation>
    <scope>NUCLEOTIDE SEQUENCE</scope>
    <source>
        <strain evidence="4">R3-25</strain>
    </source>
</reference>
<dbReference type="InterPro" id="IPR013762">
    <property type="entry name" value="Integrase-like_cat_sf"/>
</dbReference>
<gene>
    <name evidence="4" type="ORF">SGN30_32670</name>
</gene>
<keyword evidence="1 4" id="KW-0238">DNA-binding</keyword>
<dbReference type="Gene3D" id="1.10.150.130">
    <property type="match status" value="1"/>
</dbReference>